<reference evidence="2" key="1">
    <citation type="submission" date="2020-03" db="EMBL/GenBank/DDBJ databases">
        <authorList>
            <person name="Weist P."/>
        </authorList>
    </citation>
    <scope>NUCLEOTIDE SEQUENCE</scope>
</reference>
<evidence type="ECO:0000313" key="2">
    <source>
        <dbReference type="EMBL" id="CAB1456360.1"/>
    </source>
</evidence>
<protein>
    <submittedName>
        <fullName evidence="2">Uncharacterized protein</fullName>
    </submittedName>
</protein>
<feature type="region of interest" description="Disordered" evidence="1">
    <location>
        <begin position="154"/>
        <end position="194"/>
    </location>
</feature>
<keyword evidence="3" id="KW-1185">Reference proteome</keyword>
<organism evidence="2 3">
    <name type="scientific">Pleuronectes platessa</name>
    <name type="common">European plaice</name>
    <dbReference type="NCBI Taxonomy" id="8262"/>
    <lineage>
        <taxon>Eukaryota</taxon>
        <taxon>Metazoa</taxon>
        <taxon>Chordata</taxon>
        <taxon>Craniata</taxon>
        <taxon>Vertebrata</taxon>
        <taxon>Euteleostomi</taxon>
        <taxon>Actinopterygii</taxon>
        <taxon>Neopterygii</taxon>
        <taxon>Teleostei</taxon>
        <taxon>Neoteleostei</taxon>
        <taxon>Acanthomorphata</taxon>
        <taxon>Carangaria</taxon>
        <taxon>Pleuronectiformes</taxon>
        <taxon>Pleuronectoidei</taxon>
        <taxon>Pleuronectidae</taxon>
        <taxon>Pleuronectes</taxon>
    </lineage>
</organism>
<feature type="compositionally biased region" description="Polar residues" evidence="1">
    <location>
        <begin position="156"/>
        <end position="167"/>
    </location>
</feature>
<feature type="compositionally biased region" description="Basic residues" evidence="1">
    <location>
        <begin position="295"/>
        <end position="306"/>
    </location>
</feature>
<feature type="region of interest" description="Disordered" evidence="1">
    <location>
        <begin position="281"/>
        <end position="318"/>
    </location>
</feature>
<evidence type="ECO:0000256" key="1">
    <source>
        <dbReference type="SAM" id="MobiDB-lite"/>
    </source>
</evidence>
<comment type="caution">
    <text evidence="2">The sequence shown here is derived from an EMBL/GenBank/DDBJ whole genome shotgun (WGS) entry which is preliminary data.</text>
</comment>
<dbReference type="Proteomes" id="UP001153269">
    <property type="component" value="Unassembled WGS sequence"/>
</dbReference>
<gene>
    <name evidence="2" type="ORF">PLEPLA_LOCUS44144</name>
</gene>
<dbReference type="AlphaFoldDB" id="A0A9N7Z9R7"/>
<dbReference type="EMBL" id="CADEAL010004293">
    <property type="protein sequence ID" value="CAB1456360.1"/>
    <property type="molecule type" value="Genomic_DNA"/>
</dbReference>
<evidence type="ECO:0000313" key="3">
    <source>
        <dbReference type="Proteomes" id="UP001153269"/>
    </source>
</evidence>
<sequence length="493" mass="53669">MSPDREEHDMVCQKAVTLLVDLCLHNSTLLDPDTCQDFLFLLSSQGSDHKDPALSRSRPFKVLILARDLHDSKAEKYLVLKDCSGDELLIFLSFLTSDFTGSSAEDPGKCRCCARPAVSVECLSETLLLFSHVSQRSSRQQGVTCFICSPVAEGSENGSTAPQSGSTERLHRAAPQSAPQSGSTERLHRAVPQSDTGAGEAAVCAAGVGTNHLSPAASHGTRAPSMRSVWMETEERSAFSSFDTFSPEVSAQLTMMDFFFFLRILSTRFLQPKPPLWRFRPESEERTCQSERAALHSKRKQKHSQRTAHTAGRRSAEVSGLCLTPSGEDVSSPRPIKQVVKLQHGPPEFTRCSTKASRGRCGSDRHDILPGGQISEAPPASSFAAPRSIEPQENRFCEFTGSPRMLSPVPAGTMQGAELTACGFVACGGLCVLLFRPWSQRTLSLDPAPRRPPGVISSGLQLRVQCHYLLGSDRQTDAVREQLLNAAEQLAAK</sequence>
<proteinExistence type="predicted"/>
<accession>A0A9N7Z9R7</accession>
<name>A0A9N7Z9R7_PLEPL</name>